<dbReference type="RefSeq" id="WP_085256588.1">
    <property type="nucleotide sequence ID" value="NZ_AP022573.1"/>
</dbReference>
<gene>
    <name evidence="1" type="ORF">AWC23_17080</name>
</gene>
<evidence type="ECO:0000313" key="2">
    <source>
        <dbReference type="Proteomes" id="UP000193387"/>
    </source>
</evidence>
<organism evidence="1 2">
    <name type="scientific">Mycobacterium saskatchewanense</name>
    <dbReference type="NCBI Taxonomy" id="220927"/>
    <lineage>
        <taxon>Bacteria</taxon>
        <taxon>Bacillati</taxon>
        <taxon>Actinomycetota</taxon>
        <taxon>Actinomycetes</taxon>
        <taxon>Mycobacteriales</taxon>
        <taxon>Mycobacteriaceae</taxon>
        <taxon>Mycobacterium</taxon>
        <taxon>Mycobacterium simiae complex</taxon>
    </lineage>
</organism>
<accession>A0AAJ3TW81</accession>
<reference evidence="1 2" key="1">
    <citation type="submission" date="2016-01" db="EMBL/GenBank/DDBJ databases">
        <title>The new phylogeny of the genus Mycobacterium.</title>
        <authorList>
            <person name="Tarcisio F."/>
            <person name="Conor M."/>
            <person name="Antonella G."/>
            <person name="Elisabetta G."/>
            <person name="Giulia F.S."/>
            <person name="Sara T."/>
            <person name="Anna F."/>
            <person name="Clotilde B."/>
            <person name="Roberto B."/>
            <person name="Veronica D.S."/>
            <person name="Fabio R."/>
            <person name="Monica P."/>
            <person name="Olivier J."/>
            <person name="Enrico T."/>
            <person name="Nicola S."/>
        </authorList>
    </citation>
    <scope>NUCLEOTIDE SEQUENCE [LARGE SCALE GENOMIC DNA]</scope>
    <source>
        <strain evidence="1 2">DSM 44616</strain>
    </source>
</reference>
<dbReference type="EMBL" id="LQPR01000040">
    <property type="protein sequence ID" value="ORW70366.1"/>
    <property type="molecule type" value="Genomic_DNA"/>
</dbReference>
<comment type="caution">
    <text evidence="1">The sequence shown here is derived from an EMBL/GenBank/DDBJ whole genome shotgun (WGS) entry which is preliminary data.</text>
</comment>
<keyword evidence="2" id="KW-1185">Reference proteome</keyword>
<proteinExistence type="predicted"/>
<dbReference type="AlphaFoldDB" id="A0AAJ3TW81"/>
<sequence>MSYNSFHQISRQSVASAAIVCILAGCGSPPTAGSLGHAEQVAASCPTDGSKTAAYVASDGSASRLGLTSEPAQQNVIRDVAERTAICGGHLRVVLFAGSTVAVPVFDGDLKLDGATENARLRKAPTLLDDVMGQINSALPSAQAQLPDGATDVVGQLQPGAEYLTQLSAAGKFRLEETILTDGIQTAGQDLEDPALTEQQATELAGTFAVPDLTGAQVRLIGIGRQADGSLLPTPYVAALKAFHTAVCQRTQATCTVVTDAAGA</sequence>
<protein>
    <submittedName>
        <fullName evidence="1">Uncharacterized protein</fullName>
    </submittedName>
</protein>
<evidence type="ECO:0000313" key="1">
    <source>
        <dbReference type="EMBL" id="ORW70366.1"/>
    </source>
</evidence>
<dbReference type="Proteomes" id="UP000193387">
    <property type="component" value="Unassembled WGS sequence"/>
</dbReference>
<name>A0AAJ3TW81_9MYCO</name>